<organism evidence="2 3">
    <name type="scientific">Coemansia guatemalensis</name>
    <dbReference type="NCBI Taxonomy" id="2761395"/>
    <lineage>
        <taxon>Eukaryota</taxon>
        <taxon>Fungi</taxon>
        <taxon>Fungi incertae sedis</taxon>
        <taxon>Zoopagomycota</taxon>
        <taxon>Kickxellomycotina</taxon>
        <taxon>Kickxellomycetes</taxon>
        <taxon>Kickxellales</taxon>
        <taxon>Kickxellaceae</taxon>
        <taxon>Coemansia</taxon>
    </lineage>
</organism>
<dbReference type="OrthoDB" id="5598265at2759"/>
<evidence type="ECO:0000256" key="1">
    <source>
        <dbReference type="SAM" id="MobiDB-lite"/>
    </source>
</evidence>
<reference evidence="2" key="1">
    <citation type="submission" date="2022-07" db="EMBL/GenBank/DDBJ databases">
        <title>Phylogenomic reconstructions and comparative analyses of Kickxellomycotina fungi.</title>
        <authorList>
            <person name="Reynolds N.K."/>
            <person name="Stajich J.E."/>
            <person name="Barry K."/>
            <person name="Grigoriev I.V."/>
            <person name="Crous P."/>
            <person name="Smith M.E."/>
        </authorList>
    </citation>
    <scope>NUCLEOTIDE SEQUENCE</scope>
    <source>
        <strain evidence="2">NRRL 1565</strain>
    </source>
</reference>
<dbReference type="EMBL" id="JANBUO010003883">
    <property type="protein sequence ID" value="KAJ2789159.1"/>
    <property type="molecule type" value="Genomic_DNA"/>
</dbReference>
<feature type="compositionally biased region" description="Basic and acidic residues" evidence="1">
    <location>
        <begin position="41"/>
        <end position="57"/>
    </location>
</feature>
<feature type="non-terminal residue" evidence="2">
    <location>
        <position position="1"/>
    </location>
</feature>
<feature type="compositionally biased region" description="Polar residues" evidence="1">
    <location>
        <begin position="126"/>
        <end position="143"/>
    </location>
</feature>
<accession>A0A9W8LQ34</accession>
<evidence type="ECO:0000313" key="3">
    <source>
        <dbReference type="Proteomes" id="UP001140094"/>
    </source>
</evidence>
<proteinExistence type="predicted"/>
<keyword evidence="3" id="KW-1185">Reference proteome</keyword>
<dbReference type="Proteomes" id="UP001140094">
    <property type="component" value="Unassembled WGS sequence"/>
</dbReference>
<feature type="compositionally biased region" description="Pro residues" evidence="1">
    <location>
        <begin position="29"/>
        <end position="38"/>
    </location>
</feature>
<name>A0A9W8LQ34_9FUNG</name>
<gene>
    <name evidence="2" type="ORF">H4R20_007231</name>
</gene>
<comment type="caution">
    <text evidence="2">The sequence shown here is derived from an EMBL/GenBank/DDBJ whole genome shotgun (WGS) entry which is preliminary data.</text>
</comment>
<dbReference type="AlphaFoldDB" id="A0A9W8LQ34"/>
<protein>
    <submittedName>
        <fullName evidence="2">Uncharacterized protein</fullName>
    </submittedName>
</protein>
<feature type="region of interest" description="Disordered" evidence="1">
    <location>
        <begin position="24"/>
        <end position="143"/>
    </location>
</feature>
<sequence length="143" mass="15700">KQLNDRIILLKAQKDKLESLVKVVAPDHNPLPPPPPPKSDVQPKSDNLKLNVQEKRPKLAKQSSVDAPDASRSPEKPRAHVTGKRQAAIGPTFEDSADAAAVKHARVETTVNNRADADRDADWRPPTNQTGDGRTSLNEKYGY</sequence>
<evidence type="ECO:0000313" key="2">
    <source>
        <dbReference type="EMBL" id="KAJ2789159.1"/>
    </source>
</evidence>